<evidence type="ECO:0000256" key="1">
    <source>
        <dbReference type="SAM" id="MobiDB-lite"/>
    </source>
</evidence>
<organism evidence="2 3">
    <name type="scientific">Aspergillus thermomutatus</name>
    <name type="common">Neosartorya pseudofischeri</name>
    <dbReference type="NCBI Taxonomy" id="41047"/>
    <lineage>
        <taxon>Eukaryota</taxon>
        <taxon>Fungi</taxon>
        <taxon>Dikarya</taxon>
        <taxon>Ascomycota</taxon>
        <taxon>Pezizomycotina</taxon>
        <taxon>Eurotiomycetes</taxon>
        <taxon>Eurotiomycetidae</taxon>
        <taxon>Eurotiales</taxon>
        <taxon>Aspergillaceae</taxon>
        <taxon>Aspergillus</taxon>
        <taxon>Aspergillus subgen. Fumigati</taxon>
    </lineage>
</organism>
<dbReference type="VEuPathDB" id="FungiDB:CDV56_104140"/>
<evidence type="ECO:0000313" key="2">
    <source>
        <dbReference type="EMBL" id="RHZ53831.1"/>
    </source>
</evidence>
<feature type="compositionally biased region" description="Basic and acidic residues" evidence="1">
    <location>
        <begin position="27"/>
        <end position="41"/>
    </location>
</feature>
<dbReference type="EMBL" id="NKHU02000119">
    <property type="protein sequence ID" value="RHZ53831.1"/>
    <property type="molecule type" value="Genomic_DNA"/>
</dbReference>
<keyword evidence="3" id="KW-1185">Reference proteome</keyword>
<dbReference type="OrthoDB" id="4492028at2759"/>
<accession>A0A397GS02</accession>
<name>A0A397GS02_ASPTH</name>
<feature type="region of interest" description="Disordered" evidence="1">
    <location>
        <begin position="1"/>
        <end position="104"/>
    </location>
</feature>
<evidence type="ECO:0000313" key="3">
    <source>
        <dbReference type="Proteomes" id="UP000215305"/>
    </source>
</evidence>
<feature type="compositionally biased region" description="Basic and acidic residues" evidence="1">
    <location>
        <begin position="58"/>
        <end position="73"/>
    </location>
</feature>
<comment type="caution">
    <text evidence="2">The sequence shown here is derived from an EMBL/GenBank/DDBJ whole genome shotgun (WGS) entry which is preliminary data.</text>
</comment>
<reference evidence="2" key="1">
    <citation type="submission" date="2018-08" db="EMBL/GenBank/DDBJ databases">
        <title>Draft genome sequence of azole-resistant Aspergillus thermomutatus (Neosartorya pseudofischeri) strain HMR AF 39, isolated from a human nasal aspirate.</title>
        <authorList>
            <person name="Parent-Michaud M."/>
            <person name="Dufresne P.J."/>
            <person name="Fournier E."/>
            <person name="Martineau C."/>
            <person name="Moreira S."/>
            <person name="Perkins V."/>
            <person name="De Repentigny L."/>
            <person name="Dufresne S.F."/>
        </authorList>
    </citation>
    <scope>NUCLEOTIDE SEQUENCE [LARGE SCALE GENOMIC DNA]</scope>
    <source>
        <strain evidence="2">HMR AF 39</strain>
    </source>
</reference>
<dbReference type="RefSeq" id="XP_026613743.1">
    <property type="nucleotide sequence ID" value="XM_026757759.1"/>
</dbReference>
<sequence>MTEKKMTRTLKSVTAPKTKRLCNGTVKEPKAQEKKEPDVASKRTNSNPTPNVLVKKAKLSEEERSSTVTESKKSSPKISDKAVGSINAGQMAESTTAVKDPSSHQAGYMHISQYDAQHCSGPAAPVAPFGARPEAQHYVPPVGQFAGNQHVAPFVRHPESPFGIHAGIQTATHPGIRPHIHNMQYSTQRPNPYTEAFFRDMAWTVTQNFPWELFAQEHGCTVPEVSVAFCALVFAILGDPEFIWKKEEHLTTAQFGNMMIREWWKHYLSVLKPRGRMYQMMQPPTRTTIFTPSQGTWPQAQMGETPSRVVDQPLHQNSALGISERLFLEETWEELHAKIKEEVEMVECRWLENRSRR</sequence>
<dbReference type="Proteomes" id="UP000215305">
    <property type="component" value="Unassembled WGS sequence"/>
</dbReference>
<proteinExistence type="predicted"/>
<protein>
    <submittedName>
        <fullName evidence="2">Uncharacterized protein</fullName>
    </submittedName>
</protein>
<dbReference type="AlphaFoldDB" id="A0A397GS02"/>
<dbReference type="GeneID" id="38126114"/>
<gene>
    <name evidence="2" type="ORF">CDV56_104140</name>
</gene>